<sequence>MTHVESAEVAGGRLGAVLSASRTPGPVFLAPDGPWLATTLDQARRVLADPATFDFPGNVSRGSDLSGSIADTRSGHHVYAALRPEDVARGMAVFVAEWDLAVADAAGDRLSASGATVDLMDLLRRPVARSTCAAVLPDAARDDRTTIADQVLAWIDALAPVISAPRPPHRWSRARRRELRARIALEQSIETSGCVDETSRVLATMLAAGVQVPIAAGAWLLVRLAAHPGVDVDPDHAVWETLRLSPPTWITARLAVRDVRLGEAEVPGGSLVFVSPLLLGRLTELVPGTDEGLRAFDPTRWATGEMRPGAWLPFGAGPHACPGRTLGFAMLRHLAAWSGDHDIVLAAPVRHDQGRGIAPDPALVTIRSEEGAR</sequence>
<dbReference type="SUPFAM" id="SSF48264">
    <property type="entry name" value="Cytochrome P450"/>
    <property type="match status" value="1"/>
</dbReference>
<keyword evidence="7 8" id="KW-0503">Monooxygenase</keyword>
<dbReference type="GO" id="GO:0016705">
    <property type="term" value="F:oxidoreductase activity, acting on paired donors, with incorporation or reduction of molecular oxygen"/>
    <property type="evidence" value="ECO:0007669"/>
    <property type="project" value="InterPro"/>
</dbReference>
<comment type="similarity">
    <text evidence="2 8">Belongs to the cytochrome P450 family.</text>
</comment>
<evidence type="ECO:0000256" key="8">
    <source>
        <dbReference type="RuleBase" id="RU000461"/>
    </source>
</evidence>
<keyword evidence="4 8" id="KW-0479">Metal-binding</keyword>
<keyword evidence="5 8" id="KW-0560">Oxidoreductase</keyword>
<keyword evidence="3 8" id="KW-0349">Heme</keyword>
<proteinExistence type="inferred from homology"/>
<dbReference type="PROSITE" id="PS00086">
    <property type="entry name" value="CYTOCHROME_P450"/>
    <property type="match status" value="1"/>
</dbReference>
<dbReference type="GO" id="GO:0020037">
    <property type="term" value="F:heme binding"/>
    <property type="evidence" value="ECO:0007669"/>
    <property type="project" value="InterPro"/>
</dbReference>
<evidence type="ECO:0000313" key="9">
    <source>
        <dbReference type="EMBL" id="CAA9370072.1"/>
    </source>
</evidence>
<dbReference type="InterPro" id="IPR001128">
    <property type="entry name" value="Cyt_P450"/>
</dbReference>
<evidence type="ECO:0000256" key="5">
    <source>
        <dbReference type="ARBA" id="ARBA00023002"/>
    </source>
</evidence>
<dbReference type="Pfam" id="PF00067">
    <property type="entry name" value="p450"/>
    <property type="match status" value="1"/>
</dbReference>
<evidence type="ECO:0000256" key="1">
    <source>
        <dbReference type="ARBA" id="ARBA00001971"/>
    </source>
</evidence>
<evidence type="ECO:0000256" key="2">
    <source>
        <dbReference type="ARBA" id="ARBA00010617"/>
    </source>
</evidence>
<dbReference type="GO" id="GO:0016125">
    <property type="term" value="P:sterol metabolic process"/>
    <property type="evidence" value="ECO:0007669"/>
    <property type="project" value="TreeGrafter"/>
</dbReference>
<evidence type="ECO:0008006" key="10">
    <source>
        <dbReference type="Google" id="ProtNLM"/>
    </source>
</evidence>
<dbReference type="GO" id="GO:0005506">
    <property type="term" value="F:iron ion binding"/>
    <property type="evidence" value="ECO:0007669"/>
    <property type="project" value="InterPro"/>
</dbReference>
<keyword evidence="6 8" id="KW-0408">Iron</keyword>
<protein>
    <recommendedName>
        <fullName evidence="10">Cytochrome P450</fullName>
    </recommendedName>
</protein>
<dbReference type="GO" id="GO:0004497">
    <property type="term" value="F:monooxygenase activity"/>
    <property type="evidence" value="ECO:0007669"/>
    <property type="project" value="UniProtKB-KW"/>
</dbReference>
<dbReference type="InterPro" id="IPR017972">
    <property type="entry name" value="Cyt_P450_CS"/>
</dbReference>
<name>A0A6J4MYG4_9ACTN</name>
<dbReference type="InterPro" id="IPR036396">
    <property type="entry name" value="Cyt_P450_sf"/>
</dbReference>
<dbReference type="Gene3D" id="1.10.630.10">
    <property type="entry name" value="Cytochrome P450"/>
    <property type="match status" value="1"/>
</dbReference>
<dbReference type="EMBL" id="CADCUM010000027">
    <property type="protein sequence ID" value="CAA9370072.1"/>
    <property type="molecule type" value="Genomic_DNA"/>
</dbReference>
<evidence type="ECO:0000256" key="7">
    <source>
        <dbReference type="ARBA" id="ARBA00023033"/>
    </source>
</evidence>
<dbReference type="CDD" id="cd00302">
    <property type="entry name" value="cytochrome_P450"/>
    <property type="match status" value="1"/>
</dbReference>
<accession>A0A6J4MYG4</accession>
<comment type="cofactor">
    <cofactor evidence="1">
        <name>heme</name>
        <dbReference type="ChEBI" id="CHEBI:30413"/>
    </cofactor>
</comment>
<evidence type="ECO:0000256" key="3">
    <source>
        <dbReference type="ARBA" id="ARBA00022617"/>
    </source>
</evidence>
<organism evidence="9">
    <name type="scientific">uncultured Nocardioides sp</name>
    <dbReference type="NCBI Taxonomy" id="198441"/>
    <lineage>
        <taxon>Bacteria</taxon>
        <taxon>Bacillati</taxon>
        <taxon>Actinomycetota</taxon>
        <taxon>Actinomycetes</taxon>
        <taxon>Propionibacteriales</taxon>
        <taxon>Nocardioidaceae</taxon>
        <taxon>Nocardioides</taxon>
        <taxon>environmental samples</taxon>
    </lineage>
</organism>
<dbReference type="PANTHER" id="PTHR24286:SF24">
    <property type="entry name" value="LANOSTEROL 14-ALPHA DEMETHYLASE"/>
    <property type="match status" value="1"/>
</dbReference>
<dbReference type="AlphaFoldDB" id="A0A6J4MYG4"/>
<gene>
    <name evidence="9" type="ORF">AVDCRST_MAG32-631</name>
</gene>
<reference evidence="9" key="1">
    <citation type="submission" date="2020-02" db="EMBL/GenBank/DDBJ databases">
        <authorList>
            <person name="Meier V. D."/>
        </authorList>
    </citation>
    <scope>NUCLEOTIDE SEQUENCE</scope>
    <source>
        <strain evidence="9">AVDCRST_MAG32</strain>
    </source>
</reference>
<dbReference type="PANTHER" id="PTHR24286">
    <property type="entry name" value="CYTOCHROME P450 26"/>
    <property type="match status" value="1"/>
</dbReference>
<evidence type="ECO:0000256" key="6">
    <source>
        <dbReference type="ARBA" id="ARBA00023004"/>
    </source>
</evidence>
<evidence type="ECO:0000256" key="4">
    <source>
        <dbReference type="ARBA" id="ARBA00022723"/>
    </source>
</evidence>